<accession>A0A8H4VLI9</accession>
<feature type="region of interest" description="Disordered" evidence="1">
    <location>
        <begin position="91"/>
        <end position="129"/>
    </location>
</feature>
<keyword evidence="4" id="KW-1185">Reference proteome</keyword>
<evidence type="ECO:0000313" key="4">
    <source>
        <dbReference type="Proteomes" id="UP000521872"/>
    </source>
</evidence>
<keyword evidence="2" id="KW-0472">Membrane</keyword>
<comment type="caution">
    <text evidence="3">The sequence shown here is derived from an EMBL/GenBank/DDBJ whole genome shotgun (WGS) entry which is preliminary data.</text>
</comment>
<feature type="transmembrane region" description="Helical" evidence="2">
    <location>
        <begin position="20"/>
        <end position="38"/>
    </location>
</feature>
<name>A0A8H4VLI9_9AGAR</name>
<evidence type="ECO:0000256" key="1">
    <source>
        <dbReference type="SAM" id="MobiDB-lite"/>
    </source>
</evidence>
<feature type="compositionally biased region" description="Basic and acidic residues" evidence="1">
    <location>
        <begin position="108"/>
        <end position="121"/>
    </location>
</feature>
<proteinExistence type="predicted"/>
<reference evidence="3 4" key="1">
    <citation type="submission" date="2019-12" db="EMBL/GenBank/DDBJ databases">
        <authorList>
            <person name="Floudas D."/>
            <person name="Bentzer J."/>
            <person name="Ahren D."/>
            <person name="Johansson T."/>
            <person name="Persson P."/>
            <person name="Tunlid A."/>
        </authorList>
    </citation>
    <scope>NUCLEOTIDE SEQUENCE [LARGE SCALE GENOMIC DNA]</scope>
    <source>
        <strain evidence="3 4">CBS 102.39</strain>
    </source>
</reference>
<evidence type="ECO:0000256" key="2">
    <source>
        <dbReference type="SAM" id="Phobius"/>
    </source>
</evidence>
<organism evidence="3 4">
    <name type="scientific">Agrocybe pediades</name>
    <dbReference type="NCBI Taxonomy" id="84607"/>
    <lineage>
        <taxon>Eukaryota</taxon>
        <taxon>Fungi</taxon>
        <taxon>Dikarya</taxon>
        <taxon>Basidiomycota</taxon>
        <taxon>Agaricomycotina</taxon>
        <taxon>Agaricomycetes</taxon>
        <taxon>Agaricomycetidae</taxon>
        <taxon>Agaricales</taxon>
        <taxon>Agaricineae</taxon>
        <taxon>Strophariaceae</taxon>
        <taxon>Agrocybe</taxon>
    </lineage>
</organism>
<dbReference type="EMBL" id="JAACJL010000057">
    <property type="protein sequence ID" value="KAF4612284.1"/>
    <property type="molecule type" value="Genomic_DNA"/>
</dbReference>
<keyword evidence="2" id="KW-1133">Transmembrane helix</keyword>
<dbReference type="Proteomes" id="UP000521872">
    <property type="component" value="Unassembled WGS sequence"/>
</dbReference>
<dbReference type="AlphaFoldDB" id="A0A8H4VLI9"/>
<sequence length="129" mass="14662">MPAVPGEPKPSKKPQPIGSLPMNVLFTTCTLCFLFLLWRRADSLRRVVSHQLQTFTRRQGTIRLSEDDGPPANEFLVEDYDDDHVYLPDSENEPLAEHVRKAAQAWREPAERDEDRSRSTDAEVVGQSS</sequence>
<gene>
    <name evidence="3" type="ORF">D9613_003919</name>
</gene>
<evidence type="ECO:0000313" key="3">
    <source>
        <dbReference type="EMBL" id="KAF4612284.1"/>
    </source>
</evidence>
<keyword evidence="2" id="KW-0812">Transmembrane</keyword>
<protein>
    <submittedName>
        <fullName evidence="3">Uncharacterized protein</fullName>
    </submittedName>
</protein>